<dbReference type="SUPFAM" id="SSF53335">
    <property type="entry name" value="S-adenosyl-L-methionine-dependent methyltransferases"/>
    <property type="match status" value="1"/>
</dbReference>
<dbReference type="PATRIC" id="fig|454.4.peg.1161"/>
<keyword evidence="2" id="KW-1185">Reference proteome</keyword>
<dbReference type="Proteomes" id="UP000054761">
    <property type="component" value="Unassembled WGS sequence"/>
</dbReference>
<reference evidence="1 2" key="1">
    <citation type="submission" date="2015-11" db="EMBL/GenBank/DDBJ databases">
        <title>Genomic analysis of 38 Legionella species identifies large and diverse effector repertoires.</title>
        <authorList>
            <person name="Burstein D."/>
            <person name="Amaro F."/>
            <person name="Zusman T."/>
            <person name="Lifshitz Z."/>
            <person name="Cohen O."/>
            <person name="Gilbert J.A."/>
            <person name="Pupko T."/>
            <person name="Shuman H.A."/>
            <person name="Segal G."/>
        </authorList>
    </citation>
    <scope>NUCLEOTIDE SEQUENCE [LARGE SCALE GENOMIC DNA]</scope>
    <source>
        <strain evidence="1 2">Bercovier 4</strain>
    </source>
</reference>
<dbReference type="AlphaFoldDB" id="A0A0W0W2Z8"/>
<dbReference type="STRING" id="454.Lisr_1082"/>
<proteinExistence type="predicted"/>
<dbReference type="EMBL" id="LNYH01000052">
    <property type="protein sequence ID" value="KTD26871.1"/>
    <property type="molecule type" value="Genomic_DNA"/>
</dbReference>
<dbReference type="Gene3D" id="3.40.50.150">
    <property type="entry name" value="Vaccinia Virus protein VP39"/>
    <property type="match status" value="1"/>
</dbReference>
<evidence type="ECO:0000313" key="1">
    <source>
        <dbReference type="EMBL" id="KTD26871.1"/>
    </source>
</evidence>
<dbReference type="RefSeq" id="WP_058501439.1">
    <property type="nucleotide sequence ID" value="NZ_CAAAJA010000001.1"/>
</dbReference>
<dbReference type="CDD" id="cd02440">
    <property type="entry name" value="AdoMet_MTases"/>
    <property type="match status" value="1"/>
</dbReference>
<sequence>MWKTKFGHCIYSSTNNAHVYQNLIYRWLTFDSDALQTVIHRRNPQKPILKYISVLCLLARNMPGKTCMLGLGGAGAAHYLSSHNSSSPLIAVEKNPDVITIAQKFFMADKIKNLEIIQQDATEFMQKESTSFKHILIDLYNAHSFPSECNTDVFFLNCKKNLEKYGFLAVNLANPSEQFNLLNRIKKQFLHTVSIPVKGSANIIILACNSHSFSAITKYLYQATTIKRLEWDALWGHIAEIS</sequence>
<dbReference type="OrthoDB" id="5647652at2"/>
<accession>A0A0W0W2Z8</accession>
<organism evidence="1 2">
    <name type="scientific">Legionella israelensis</name>
    <dbReference type="NCBI Taxonomy" id="454"/>
    <lineage>
        <taxon>Bacteria</taxon>
        <taxon>Pseudomonadati</taxon>
        <taxon>Pseudomonadota</taxon>
        <taxon>Gammaproteobacteria</taxon>
        <taxon>Legionellales</taxon>
        <taxon>Legionellaceae</taxon>
        <taxon>Legionella</taxon>
    </lineage>
</organism>
<evidence type="ECO:0000313" key="2">
    <source>
        <dbReference type="Proteomes" id="UP000054761"/>
    </source>
</evidence>
<comment type="caution">
    <text evidence="1">The sequence shown here is derived from an EMBL/GenBank/DDBJ whole genome shotgun (WGS) entry which is preliminary data.</text>
</comment>
<gene>
    <name evidence="1" type="ORF">Lisr_1082</name>
</gene>
<protein>
    <submittedName>
        <fullName evidence="1">Spermidine synthase</fullName>
    </submittedName>
</protein>
<dbReference type="InterPro" id="IPR029063">
    <property type="entry name" value="SAM-dependent_MTases_sf"/>
</dbReference>
<name>A0A0W0W2Z8_9GAMM</name>